<evidence type="ECO:0000313" key="13">
    <source>
        <dbReference type="Proteomes" id="UP000249396"/>
    </source>
</evidence>
<dbReference type="GO" id="GO:0000166">
    <property type="term" value="F:nucleotide binding"/>
    <property type="evidence" value="ECO:0007669"/>
    <property type="project" value="UniProtKB-KW"/>
</dbReference>
<dbReference type="InterPro" id="IPR002637">
    <property type="entry name" value="RdgB/HAM1"/>
</dbReference>
<dbReference type="GO" id="GO:0035870">
    <property type="term" value="F:dITP diphosphatase activity"/>
    <property type="evidence" value="ECO:0007669"/>
    <property type="project" value="UniProtKB-UniRule"/>
</dbReference>
<dbReference type="GO" id="GO:0009146">
    <property type="term" value="P:purine nucleoside triphosphate catabolic process"/>
    <property type="evidence" value="ECO:0007669"/>
    <property type="project" value="UniProtKB-UniRule"/>
</dbReference>
<evidence type="ECO:0000256" key="3">
    <source>
        <dbReference type="ARBA" id="ARBA00022723"/>
    </source>
</evidence>
<evidence type="ECO:0000256" key="9">
    <source>
        <dbReference type="ARBA" id="ARBA00052017"/>
    </source>
</evidence>
<evidence type="ECO:0000256" key="10">
    <source>
        <dbReference type="HAMAP-Rule" id="MF_01405"/>
    </source>
</evidence>
<feature type="binding site" evidence="10">
    <location>
        <position position="69"/>
    </location>
    <ligand>
        <name>Mg(2+)</name>
        <dbReference type="ChEBI" id="CHEBI:18420"/>
    </ligand>
</feature>
<name>A0A2W4R5I6_9GAMM</name>
<evidence type="ECO:0000256" key="5">
    <source>
        <dbReference type="ARBA" id="ARBA00022801"/>
    </source>
</evidence>
<dbReference type="SUPFAM" id="SSF52972">
    <property type="entry name" value="ITPase-like"/>
    <property type="match status" value="1"/>
</dbReference>
<feature type="binding site" evidence="10">
    <location>
        <position position="177"/>
    </location>
    <ligand>
        <name>substrate</name>
    </ligand>
</feature>
<keyword evidence="6 10" id="KW-0460">Magnesium</keyword>
<comment type="cofactor">
    <cofactor evidence="10">
        <name>Mg(2+)</name>
        <dbReference type="ChEBI" id="CHEBI:18420"/>
    </cofactor>
    <text evidence="10">Binds 1 Mg(2+) ion per subunit.</text>
</comment>
<proteinExistence type="inferred from homology"/>
<dbReference type="HAMAP" id="MF_01405">
    <property type="entry name" value="Non_canon_purine_NTPase"/>
    <property type="match status" value="1"/>
</dbReference>
<feature type="binding site" evidence="10">
    <location>
        <begin position="182"/>
        <end position="183"/>
    </location>
    <ligand>
        <name>substrate</name>
    </ligand>
</feature>
<comment type="catalytic activity">
    <reaction evidence="8 10">
        <text>dITP + H2O = dIMP + diphosphate + H(+)</text>
        <dbReference type="Rhea" id="RHEA:28342"/>
        <dbReference type="ChEBI" id="CHEBI:15377"/>
        <dbReference type="ChEBI" id="CHEBI:15378"/>
        <dbReference type="ChEBI" id="CHEBI:33019"/>
        <dbReference type="ChEBI" id="CHEBI:61194"/>
        <dbReference type="ChEBI" id="CHEBI:61382"/>
        <dbReference type="EC" id="3.6.1.66"/>
    </reaction>
</comment>
<evidence type="ECO:0000313" key="12">
    <source>
        <dbReference type="EMBL" id="PZN78743.1"/>
    </source>
</evidence>
<protein>
    <recommendedName>
        <fullName evidence="10">dITP/XTP pyrophosphatase</fullName>
        <ecNumber evidence="10">3.6.1.66</ecNumber>
    </recommendedName>
    <alternativeName>
        <fullName evidence="10">Non-canonical purine NTP pyrophosphatase</fullName>
    </alternativeName>
    <alternativeName>
        <fullName evidence="10">Non-standard purine NTP pyrophosphatase</fullName>
    </alternativeName>
    <alternativeName>
        <fullName evidence="10">Nucleoside-triphosphate diphosphatase</fullName>
    </alternativeName>
    <alternativeName>
        <fullName evidence="10">Nucleoside-triphosphate pyrophosphatase</fullName>
        <shortName evidence="10">NTPase</shortName>
    </alternativeName>
</protein>
<accession>A0A2W4R5I6</accession>
<feature type="binding site" evidence="10">
    <location>
        <begin position="8"/>
        <end position="13"/>
    </location>
    <ligand>
        <name>substrate</name>
    </ligand>
</feature>
<evidence type="ECO:0000256" key="1">
    <source>
        <dbReference type="ARBA" id="ARBA00008023"/>
    </source>
</evidence>
<dbReference type="InterPro" id="IPR029001">
    <property type="entry name" value="ITPase-like_fam"/>
</dbReference>
<feature type="binding site" evidence="10">
    <location>
        <position position="40"/>
    </location>
    <ligand>
        <name>Mg(2+)</name>
        <dbReference type="ChEBI" id="CHEBI:18420"/>
    </ligand>
</feature>
<evidence type="ECO:0000256" key="11">
    <source>
        <dbReference type="RuleBase" id="RU003781"/>
    </source>
</evidence>
<dbReference type="GO" id="GO:0036222">
    <property type="term" value="F:XTP diphosphatase activity"/>
    <property type="evidence" value="ECO:0007669"/>
    <property type="project" value="UniProtKB-UniRule"/>
</dbReference>
<organism evidence="12 13">
    <name type="scientific">Candidatus Methylumidiphilus alinenensis</name>
    <dbReference type="NCBI Taxonomy" id="2202197"/>
    <lineage>
        <taxon>Bacteria</taxon>
        <taxon>Pseudomonadati</taxon>
        <taxon>Pseudomonadota</taxon>
        <taxon>Gammaproteobacteria</taxon>
        <taxon>Methylococcales</taxon>
        <taxon>Candidatus Methylumidiphilus</taxon>
    </lineage>
</organism>
<dbReference type="NCBIfam" id="TIGR00042">
    <property type="entry name" value="RdgB/HAM1 family non-canonical purine NTP pyrophosphatase"/>
    <property type="match status" value="1"/>
</dbReference>
<dbReference type="EC" id="3.6.1.66" evidence="10"/>
<feature type="binding site" evidence="10">
    <location>
        <begin position="154"/>
        <end position="157"/>
    </location>
    <ligand>
        <name>substrate</name>
    </ligand>
</feature>
<reference evidence="12 13" key="1">
    <citation type="journal article" date="2018" name="Aquat. Microb. Ecol.">
        <title>Gammaproteobacterial methanotrophs dominate.</title>
        <authorList>
            <person name="Rissanen A.J."/>
            <person name="Saarenheimo J."/>
            <person name="Tiirola M."/>
            <person name="Peura S."/>
            <person name="Aalto S.L."/>
            <person name="Karvinen A."/>
            <person name="Nykanen H."/>
        </authorList>
    </citation>
    <scope>NUCLEOTIDE SEQUENCE [LARGE SCALE GENOMIC DNA]</scope>
    <source>
        <strain evidence="12">AMbin10</strain>
    </source>
</reference>
<keyword evidence="5 10" id="KW-0378">Hydrolase</keyword>
<feature type="binding site" evidence="10">
    <location>
        <position position="70"/>
    </location>
    <ligand>
        <name>substrate</name>
    </ligand>
</feature>
<evidence type="ECO:0000256" key="7">
    <source>
        <dbReference type="ARBA" id="ARBA00023080"/>
    </source>
</evidence>
<comment type="subunit">
    <text evidence="2 10">Homodimer.</text>
</comment>
<dbReference type="Proteomes" id="UP000249396">
    <property type="component" value="Unassembled WGS sequence"/>
</dbReference>
<comment type="caution">
    <text evidence="12">The sequence shown here is derived from an EMBL/GenBank/DDBJ whole genome shotgun (WGS) entry which is preliminary data.</text>
</comment>
<comment type="catalytic activity">
    <reaction evidence="10">
        <text>ITP + H2O = IMP + diphosphate + H(+)</text>
        <dbReference type="Rhea" id="RHEA:29399"/>
        <dbReference type="ChEBI" id="CHEBI:15377"/>
        <dbReference type="ChEBI" id="CHEBI:15378"/>
        <dbReference type="ChEBI" id="CHEBI:33019"/>
        <dbReference type="ChEBI" id="CHEBI:58053"/>
        <dbReference type="ChEBI" id="CHEBI:61402"/>
        <dbReference type="EC" id="3.6.1.66"/>
    </reaction>
</comment>
<dbReference type="PANTHER" id="PTHR11067">
    <property type="entry name" value="INOSINE TRIPHOSPHATE PYROPHOSPHATASE/HAM1 PROTEIN"/>
    <property type="match status" value="1"/>
</dbReference>
<comment type="function">
    <text evidence="10">Pyrophosphatase that catalyzes the hydrolysis of nucleoside triphosphates to their monophosphate derivatives, with a high preference for the non-canonical purine nucleotides XTP (xanthosine triphosphate), dITP (deoxyinosine triphosphate) and ITP. Seems to function as a house-cleaning enzyme that removes non-canonical purine nucleotides from the nucleotide pool, thus preventing their incorporation into DNA/RNA and avoiding chromosomal lesions.</text>
</comment>
<evidence type="ECO:0000256" key="6">
    <source>
        <dbReference type="ARBA" id="ARBA00022842"/>
    </source>
</evidence>
<dbReference type="FunFam" id="3.90.950.10:FF:000001">
    <property type="entry name" value="dITP/XTP pyrophosphatase"/>
    <property type="match status" value="1"/>
</dbReference>
<comment type="similarity">
    <text evidence="1 10 11">Belongs to the HAM1 NTPase family.</text>
</comment>
<dbReference type="Gene3D" id="3.90.950.10">
    <property type="match status" value="1"/>
</dbReference>
<keyword evidence="4 10" id="KW-0547">Nucleotide-binding</keyword>
<dbReference type="AlphaFoldDB" id="A0A2W4R5I6"/>
<dbReference type="GO" id="GO:0046872">
    <property type="term" value="F:metal ion binding"/>
    <property type="evidence" value="ECO:0007669"/>
    <property type="project" value="UniProtKB-KW"/>
</dbReference>
<dbReference type="EMBL" id="QJPH01000314">
    <property type="protein sequence ID" value="PZN78743.1"/>
    <property type="molecule type" value="Genomic_DNA"/>
</dbReference>
<dbReference type="CDD" id="cd00515">
    <property type="entry name" value="HAM1"/>
    <property type="match status" value="1"/>
</dbReference>
<dbReference type="Pfam" id="PF01725">
    <property type="entry name" value="Ham1p_like"/>
    <property type="match status" value="1"/>
</dbReference>
<dbReference type="GO" id="GO:0017111">
    <property type="term" value="F:ribonucleoside triphosphate phosphatase activity"/>
    <property type="evidence" value="ECO:0007669"/>
    <property type="project" value="InterPro"/>
</dbReference>
<evidence type="ECO:0000256" key="2">
    <source>
        <dbReference type="ARBA" id="ARBA00011738"/>
    </source>
</evidence>
<dbReference type="InterPro" id="IPR020922">
    <property type="entry name" value="dITP/XTP_pyrophosphatase"/>
</dbReference>
<evidence type="ECO:0000256" key="8">
    <source>
        <dbReference type="ARBA" id="ARBA00051875"/>
    </source>
</evidence>
<dbReference type="GO" id="GO:0005829">
    <property type="term" value="C:cytosol"/>
    <property type="evidence" value="ECO:0007669"/>
    <property type="project" value="TreeGrafter"/>
</dbReference>
<dbReference type="GO" id="GO:0036220">
    <property type="term" value="F:ITP diphosphatase activity"/>
    <property type="evidence" value="ECO:0007669"/>
    <property type="project" value="UniProtKB-UniRule"/>
</dbReference>
<gene>
    <name evidence="12" type="primary">rdgB</name>
    <name evidence="12" type="ORF">DM484_12425</name>
</gene>
<dbReference type="GO" id="GO:0009117">
    <property type="term" value="P:nucleotide metabolic process"/>
    <property type="evidence" value="ECO:0007669"/>
    <property type="project" value="UniProtKB-KW"/>
</dbReference>
<keyword evidence="7 10" id="KW-0546">Nucleotide metabolism</keyword>
<evidence type="ECO:0000256" key="4">
    <source>
        <dbReference type="ARBA" id="ARBA00022741"/>
    </source>
</evidence>
<comment type="catalytic activity">
    <reaction evidence="9 10">
        <text>XTP + H2O = XMP + diphosphate + H(+)</text>
        <dbReference type="Rhea" id="RHEA:28610"/>
        <dbReference type="ChEBI" id="CHEBI:15377"/>
        <dbReference type="ChEBI" id="CHEBI:15378"/>
        <dbReference type="ChEBI" id="CHEBI:33019"/>
        <dbReference type="ChEBI" id="CHEBI:57464"/>
        <dbReference type="ChEBI" id="CHEBI:61314"/>
        <dbReference type="EC" id="3.6.1.66"/>
    </reaction>
</comment>
<sequence length="199" mass="21723">MKKIILASNNPGKIREIQSLLDELNIEILPQALFTNEEAEETGQTFLENALIKARHAARLGGLPAIADDSGLEVDALGGAPGVFSARYAGVGVGDQENNAKLLRELAGVEDDKRSARFRCVMVYVRDAEDTDPIVADAAWEGRILRKTRGKNGFGYDPLFFVPEQGCASAELPPEVKNRLSHRGQALRVLARNLHFGKD</sequence>
<keyword evidence="3 10" id="KW-0479">Metal-binding</keyword>
<feature type="active site" description="Proton acceptor" evidence="10">
    <location>
        <position position="69"/>
    </location>
</feature>
<dbReference type="PANTHER" id="PTHR11067:SF9">
    <property type="entry name" value="INOSINE TRIPHOSPHATE PYROPHOSPHATASE"/>
    <property type="match status" value="1"/>
</dbReference>